<organism evidence="1 2">
    <name type="scientific">Microbulbifer taiwanensis</name>
    <dbReference type="NCBI Taxonomy" id="986746"/>
    <lineage>
        <taxon>Bacteria</taxon>
        <taxon>Pseudomonadati</taxon>
        <taxon>Pseudomonadota</taxon>
        <taxon>Gammaproteobacteria</taxon>
        <taxon>Cellvibrionales</taxon>
        <taxon>Microbulbiferaceae</taxon>
        <taxon>Microbulbifer</taxon>
    </lineage>
</organism>
<gene>
    <name evidence="1" type="ORF">ACFQBM_05850</name>
</gene>
<name>A0ABW1YL87_9GAMM</name>
<evidence type="ECO:0000313" key="1">
    <source>
        <dbReference type="EMBL" id="MFC6632792.1"/>
    </source>
</evidence>
<evidence type="ECO:0000313" key="2">
    <source>
        <dbReference type="Proteomes" id="UP001596425"/>
    </source>
</evidence>
<protein>
    <submittedName>
        <fullName evidence="1">Uncharacterized protein</fullName>
    </submittedName>
</protein>
<accession>A0ABW1YL87</accession>
<dbReference type="RefSeq" id="WP_193191880.1">
    <property type="nucleotide sequence ID" value="NZ_JACZFR010000025.1"/>
</dbReference>
<dbReference type="Proteomes" id="UP001596425">
    <property type="component" value="Unassembled WGS sequence"/>
</dbReference>
<keyword evidence="2" id="KW-1185">Reference proteome</keyword>
<dbReference type="EMBL" id="JBHSVR010000001">
    <property type="protein sequence ID" value="MFC6632792.1"/>
    <property type="molecule type" value="Genomic_DNA"/>
</dbReference>
<proteinExistence type="predicted"/>
<comment type="caution">
    <text evidence="1">The sequence shown here is derived from an EMBL/GenBank/DDBJ whole genome shotgun (WGS) entry which is preliminary data.</text>
</comment>
<reference evidence="2" key="1">
    <citation type="journal article" date="2019" name="Int. J. Syst. Evol. Microbiol.">
        <title>The Global Catalogue of Microorganisms (GCM) 10K type strain sequencing project: providing services to taxonomists for standard genome sequencing and annotation.</title>
        <authorList>
            <consortium name="The Broad Institute Genomics Platform"/>
            <consortium name="The Broad Institute Genome Sequencing Center for Infectious Disease"/>
            <person name="Wu L."/>
            <person name="Ma J."/>
        </authorList>
    </citation>
    <scope>NUCLEOTIDE SEQUENCE [LARGE SCALE GENOMIC DNA]</scope>
    <source>
        <strain evidence="2">CGMCC 1.13718</strain>
    </source>
</reference>
<sequence>MKTYLLKNIEDVYQQITLDSIQLSESLNLGDGGLEDCVNLGLLDVKFSDRWKKVDTSFASLPDHPQAVKIPNISIWKNATLVLSEKAYANLKLILADYGEFLPINIDGFNYFIFNLLTSGKVDDSKSQYEWDGDVALGIEKLVFDESDIKEKAIFKSFHQGFGGIFCSDGFRSTCEELEIDGLIFEEDLSNIW</sequence>